<keyword evidence="7" id="KW-0963">Cytoplasm</keyword>
<dbReference type="EMBL" id="HACM01005810">
    <property type="protein sequence ID" value="CRZ06252.1"/>
    <property type="molecule type" value="Transcribed_RNA"/>
</dbReference>
<name>A0A0H5QWY9_9EUKA</name>
<keyword evidence="10 14" id="KW-0863">Zinc-finger</keyword>
<dbReference type="InterPro" id="IPR019474">
    <property type="entry name" value="Ub_conjug_fac_E4_core"/>
</dbReference>
<comment type="catalytic activity">
    <reaction evidence="1">
        <text>S-ubiquitinyl-[E2 ubiquitin-conjugating enzyme]-L-cysteine + [acceptor protein]-L-lysine = [E2 ubiquitin-conjugating enzyme]-L-cysteine + N(6)-ubiquitinyl-[acceptor protein]-L-lysine.</text>
        <dbReference type="EC" id="2.3.2.27"/>
    </reaction>
</comment>
<reference evidence="17" key="1">
    <citation type="submission" date="2015-04" db="EMBL/GenBank/DDBJ databases">
        <title>The genome sequence of the plant pathogenic Rhizarian Plasmodiophora brassicae reveals insights in its biotrophic life cycle and the origin of chitin synthesis.</title>
        <authorList>
            <person name="Schwelm A."/>
            <person name="Fogelqvist J."/>
            <person name="Knaust A."/>
            <person name="Julke S."/>
            <person name="Lilja T."/>
            <person name="Dhandapani V."/>
            <person name="Bonilla-Rosso G."/>
            <person name="Karlsson M."/>
            <person name="Shevchenko A."/>
            <person name="Choi S.R."/>
            <person name="Kim H.G."/>
            <person name="Park J.Y."/>
            <person name="Lim Y.P."/>
            <person name="Ludwig-Muller J."/>
            <person name="Dixelius C."/>
        </authorList>
    </citation>
    <scope>NUCLEOTIDE SEQUENCE</scope>
    <source>
        <tissue evidence="17">Potato root galls</tissue>
    </source>
</reference>
<dbReference type="FunFam" id="3.30.40.10:FF:000055">
    <property type="entry name" value="Ubiquitin conjugation factor e4 a"/>
    <property type="match status" value="1"/>
</dbReference>
<evidence type="ECO:0000313" key="17">
    <source>
        <dbReference type="EMBL" id="CRZ06252.1"/>
    </source>
</evidence>
<keyword evidence="9" id="KW-0479">Metal-binding</keyword>
<keyword evidence="8" id="KW-0808">Transferase</keyword>
<dbReference type="SUPFAM" id="SSF57850">
    <property type="entry name" value="RING/U-box"/>
    <property type="match status" value="3"/>
</dbReference>
<dbReference type="Gene3D" id="3.30.40.10">
    <property type="entry name" value="Zinc/RING finger domain, C3HC4 (zinc finger)"/>
    <property type="match status" value="1"/>
</dbReference>
<evidence type="ECO:0000256" key="7">
    <source>
        <dbReference type="ARBA" id="ARBA00022490"/>
    </source>
</evidence>
<proteinExistence type="inferred from homology"/>
<dbReference type="GO" id="GO:0000209">
    <property type="term" value="P:protein polyubiquitination"/>
    <property type="evidence" value="ECO:0007669"/>
    <property type="project" value="TreeGrafter"/>
</dbReference>
<dbReference type="InterPro" id="IPR000433">
    <property type="entry name" value="Znf_ZZ"/>
</dbReference>
<evidence type="ECO:0000256" key="4">
    <source>
        <dbReference type="ARBA" id="ARBA00004906"/>
    </source>
</evidence>
<dbReference type="InterPro" id="IPR003613">
    <property type="entry name" value="Ubox_domain"/>
</dbReference>
<organism evidence="17">
    <name type="scientific">Spongospora subterranea</name>
    <dbReference type="NCBI Taxonomy" id="70186"/>
    <lineage>
        <taxon>Eukaryota</taxon>
        <taxon>Sar</taxon>
        <taxon>Rhizaria</taxon>
        <taxon>Endomyxa</taxon>
        <taxon>Phytomyxea</taxon>
        <taxon>Plasmodiophorida</taxon>
        <taxon>Plasmodiophoridae</taxon>
        <taxon>Spongospora</taxon>
    </lineage>
</organism>
<evidence type="ECO:0000256" key="6">
    <source>
        <dbReference type="ARBA" id="ARBA00012483"/>
    </source>
</evidence>
<dbReference type="InterPro" id="IPR045132">
    <property type="entry name" value="UBE4"/>
</dbReference>
<dbReference type="EC" id="2.3.2.27" evidence="6"/>
<keyword evidence="11" id="KW-0833">Ubl conjugation pathway</keyword>
<comment type="pathway">
    <text evidence="4">Protein modification; protein ubiquitination.</text>
</comment>
<evidence type="ECO:0000256" key="10">
    <source>
        <dbReference type="ARBA" id="ARBA00022771"/>
    </source>
</evidence>
<dbReference type="PROSITE" id="PS50135">
    <property type="entry name" value="ZF_ZZ_2"/>
    <property type="match status" value="1"/>
</dbReference>
<evidence type="ECO:0000256" key="13">
    <source>
        <dbReference type="ARBA" id="ARBA00023242"/>
    </source>
</evidence>
<dbReference type="SMART" id="SM00504">
    <property type="entry name" value="Ubox"/>
    <property type="match status" value="1"/>
</dbReference>
<dbReference type="InterPro" id="IPR043145">
    <property type="entry name" value="Znf_ZZ_sf"/>
</dbReference>
<evidence type="ECO:0000256" key="9">
    <source>
        <dbReference type="ARBA" id="ARBA00022723"/>
    </source>
</evidence>
<comment type="subcellular location">
    <subcellularLocation>
        <location evidence="3">Cytoplasm</location>
    </subcellularLocation>
    <subcellularLocation>
        <location evidence="2">Nucleus</location>
    </subcellularLocation>
</comment>
<evidence type="ECO:0000256" key="12">
    <source>
        <dbReference type="ARBA" id="ARBA00022833"/>
    </source>
</evidence>
<dbReference type="UniPathway" id="UPA00143"/>
<dbReference type="SMART" id="SM00291">
    <property type="entry name" value="ZnF_ZZ"/>
    <property type="match status" value="2"/>
</dbReference>
<dbReference type="InterPro" id="IPR013083">
    <property type="entry name" value="Znf_RING/FYVE/PHD"/>
</dbReference>
<comment type="similarity">
    <text evidence="5">Belongs to the ubiquitin conjugation factor E4 family.</text>
</comment>
<dbReference type="Pfam" id="PF10408">
    <property type="entry name" value="Ufd2P_core"/>
    <property type="match status" value="2"/>
</dbReference>
<evidence type="ECO:0000256" key="3">
    <source>
        <dbReference type="ARBA" id="ARBA00004496"/>
    </source>
</evidence>
<dbReference type="Pfam" id="PF04564">
    <property type="entry name" value="U-box"/>
    <property type="match status" value="1"/>
</dbReference>
<dbReference type="GO" id="GO:0036503">
    <property type="term" value="P:ERAD pathway"/>
    <property type="evidence" value="ECO:0007669"/>
    <property type="project" value="InterPro"/>
</dbReference>
<dbReference type="GO" id="GO:0000151">
    <property type="term" value="C:ubiquitin ligase complex"/>
    <property type="evidence" value="ECO:0007669"/>
    <property type="project" value="InterPro"/>
</dbReference>
<evidence type="ECO:0000256" key="14">
    <source>
        <dbReference type="PROSITE-ProRule" id="PRU00228"/>
    </source>
</evidence>
<feature type="domain" description="ZZ-type" evidence="15">
    <location>
        <begin position="584"/>
        <end position="641"/>
    </location>
</feature>
<protein>
    <recommendedName>
        <fullName evidence="6">RING-type E3 ubiquitin transferase</fullName>
        <ecNumber evidence="6">2.3.2.27</ecNumber>
    </recommendedName>
</protein>
<evidence type="ECO:0000259" key="16">
    <source>
        <dbReference type="PROSITE" id="PS51698"/>
    </source>
</evidence>
<dbReference type="Gene3D" id="3.30.60.90">
    <property type="match status" value="2"/>
</dbReference>
<dbReference type="PROSITE" id="PS01357">
    <property type="entry name" value="ZF_ZZ_1"/>
    <property type="match status" value="1"/>
</dbReference>
<dbReference type="PANTHER" id="PTHR13931:SF2">
    <property type="entry name" value="UBIQUITIN CONJUGATION FACTOR E4 B"/>
    <property type="match status" value="1"/>
</dbReference>
<sequence length="1203" mass="135748">HGDANDDIDQFLCNILQIRHDPCADDAVDELGEYDEAFWRSWDNAVGSGQRQLSIRNVELVIADRVSAASPVEFLAHSFFAISSYQKYGSVSLLLLRYATLMLTRPGSIPVKDAKEPCLTVFTDWLCRELPAEQATAQSILARDVSSATLDDTGFVDNTNTREFLSAIVTAVSEKNVATIVWNLVASLIRIVKGSTVLTSDFLRPLRGLHRLLLCDRKCMVKFVYLPTFMNAWLSGPNLEVDSLMGIFMRLSTIMDSDPSVSEAIFSRVDMMSEQLVLITTTNVRHKLYRVHNVLLEIWTEMISRDDICRAALLAWIGSVLLGNWSRTRMHSRVKSTSSDDFLLSLCSLMLSVAQDKLRISLDSLSTTFFTRRSRLDLGEQETRIHMPTTEITEILSRQPDVPQNRADEEFMRVSLTDSHYGIICDRCRSRSVHGVRFKCVHCLDFDLCEPCEREFYRLTLGQAIDSGTAFICPFRGCSELSQMTELELRLHICQTHSSNRETTRCPICYANGSDASFPLLADHVQRDHCDVHDHTRHLMLKIRKMIPCSPWKRSLSLPIPDIADLSNEQIQIDADTYQGQVVHPGTQCCNCCVSPIIGIRYVCINCPPTLSVCSQCENGSRFYDSHSPSHLLLQLRRPLKEDIFQSFPSPSIYPSPIVGSFGFALPSEWFYLTMHGVHLGIIQSCIRFNAISQTIHNSPAPRPNQQTMNQVKFGMAVQLLDPLLLRAVLSLFGLAARLMLTLINPSSLRPELPLTATCSPTFAALPEYYVDDMAAFLIFLAEHGISSFNATIPTRVDQLDETHDSVWILRLFVCLIASPGFVTNPYLRGKLAEAFCALAPFHTSHGYGTQRLGALVEQDEFLCQNFLPSILLLYIHIEHTGSTAQFYEKFNVRNVIELLLNWLLTIPAHQNVLSSFSSADPDTSLQFLHCLITDMVFVLDEVIVKAEAFSHEDSNLLQSARSAAASTRHLRIVSSLANESLRTLLNLAAQPSVNVILRRPELVDRLAYCISYYVVRLLSVIDIAQRSSFAASGFSPSDWLRKFCQLYIFMSPSPEFTHAVVTDGRSFRPDLFDSCLRVVRDTLPSEHSDYFDPDLIIKLAKFFDDMITLAEVVKQREEVLGDIPEDFLDPILNTLMVDPVILPASGITMDRAVICRHLLSAQSDPFCRERLTPEMLKPDVELKRRIEEWQSRQRNNELNTHT</sequence>
<dbReference type="GO" id="GO:0034450">
    <property type="term" value="F:ubiquitin-ubiquitin ligase activity"/>
    <property type="evidence" value="ECO:0007669"/>
    <property type="project" value="InterPro"/>
</dbReference>
<keyword evidence="12" id="KW-0862">Zinc</keyword>
<evidence type="ECO:0000256" key="1">
    <source>
        <dbReference type="ARBA" id="ARBA00000900"/>
    </source>
</evidence>
<dbReference type="PROSITE" id="PS51698">
    <property type="entry name" value="U_BOX"/>
    <property type="match status" value="1"/>
</dbReference>
<feature type="non-terminal residue" evidence="17">
    <location>
        <position position="1"/>
    </location>
</feature>
<dbReference type="GO" id="GO:0005634">
    <property type="term" value="C:nucleus"/>
    <property type="evidence" value="ECO:0007669"/>
    <property type="project" value="UniProtKB-SubCell"/>
</dbReference>
<evidence type="ECO:0000259" key="15">
    <source>
        <dbReference type="PROSITE" id="PS50135"/>
    </source>
</evidence>
<dbReference type="Pfam" id="PF00569">
    <property type="entry name" value="ZZ"/>
    <property type="match status" value="1"/>
</dbReference>
<evidence type="ECO:0000256" key="5">
    <source>
        <dbReference type="ARBA" id="ARBA00007434"/>
    </source>
</evidence>
<dbReference type="PANTHER" id="PTHR13931">
    <property type="entry name" value="UBIQUITINATION FACTOR E4"/>
    <property type="match status" value="1"/>
</dbReference>
<keyword evidence="13" id="KW-0539">Nucleus</keyword>
<dbReference type="AlphaFoldDB" id="A0A0H5QWY9"/>
<evidence type="ECO:0000256" key="2">
    <source>
        <dbReference type="ARBA" id="ARBA00004123"/>
    </source>
</evidence>
<feature type="domain" description="U-box" evidence="16">
    <location>
        <begin position="1123"/>
        <end position="1197"/>
    </location>
</feature>
<accession>A0A0H5QWY9</accession>
<evidence type="ECO:0000256" key="11">
    <source>
        <dbReference type="ARBA" id="ARBA00022786"/>
    </source>
</evidence>
<dbReference type="GO" id="GO:0008270">
    <property type="term" value="F:zinc ion binding"/>
    <property type="evidence" value="ECO:0007669"/>
    <property type="project" value="UniProtKB-KW"/>
</dbReference>
<evidence type="ECO:0000256" key="8">
    <source>
        <dbReference type="ARBA" id="ARBA00022679"/>
    </source>
</evidence>
<dbReference type="GO" id="GO:0006511">
    <property type="term" value="P:ubiquitin-dependent protein catabolic process"/>
    <property type="evidence" value="ECO:0007669"/>
    <property type="project" value="InterPro"/>
</dbReference>
<dbReference type="GO" id="GO:0005737">
    <property type="term" value="C:cytoplasm"/>
    <property type="evidence" value="ECO:0007669"/>
    <property type="project" value="UniProtKB-SubCell"/>
</dbReference>